<evidence type="ECO:0000313" key="3">
    <source>
        <dbReference type="EMBL" id="EET01082.1"/>
    </source>
</evidence>
<feature type="coiled-coil region" evidence="1">
    <location>
        <begin position="650"/>
        <end position="691"/>
    </location>
</feature>
<organism evidence="3 4">
    <name type="scientific">Giardia intestinalis (strain ATCC 50581 / GS clone H7)</name>
    <name type="common">Giardia lamblia</name>
    <dbReference type="NCBI Taxonomy" id="598745"/>
    <lineage>
        <taxon>Eukaryota</taxon>
        <taxon>Metamonada</taxon>
        <taxon>Diplomonadida</taxon>
        <taxon>Hexamitidae</taxon>
        <taxon>Giardiinae</taxon>
        <taxon>Giardia</taxon>
    </lineage>
</organism>
<comment type="caution">
    <text evidence="3">The sequence shown here is derived from an EMBL/GenBank/DDBJ whole genome shotgun (WGS) entry which is preliminary data.</text>
</comment>
<dbReference type="OrthoDB" id="10258056at2759"/>
<dbReference type="EMBL" id="ACGJ01002184">
    <property type="protein sequence ID" value="EET01082.1"/>
    <property type="molecule type" value="Genomic_DNA"/>
</dbReference>
<proteinExistence type="predicted"/>
<feature type="coiled-coil region" evidence="1">
    <location>
        <begin position="1161"/>
        <end position="1188"/>
    </location>
</feature>
<reference evidence="3 4" key="1">
    <citation type="journal article" date="2009" name="PLoS Pathog.">
        <title>Draft genome sequencing of giardia intestinalis assemblage B isolate GS: is human giardiasis caused by two different species?</title>
        <authorList>
            <person name="Franzen O."/>
            <person name="Jerlstrom-Hultqvist J."/>
            <person name="Castro E."/>
            <person name="Sherwood E."/>
            <person name="Ankarklev J."/>
            <person name="Reiner D.S."/>
            <person name="Palm D."/>
            <person name="Andersson J.O."/>
            <person name="Andersson B."/>
            <person name="Svard S.G."/>
        </authorList>
    </citation>
    <scope>NUCLEOTIDE SEQUENCE [LARGE SCALE GENOMIC DNA]</scope>
    <source>
        <strain evidence="4">ATCC 50581 / GS clone H7</strain>
    </source>
</reference>
<protein>
    <submittedName>
        <fullName evidence="3">Spindle pole protein, putative</fullName>
    </submittedName>
</protein>
<accession>C6LSC6</accession>
<feature type="coiled-coil region" evidence="1">
    <location>
        <begin position="807"/>
        <end position="903"/>
    </location>
</feature>
<dbReference type="VEuPathDB" id="GiardiaDB:GL50581_1663"/>
<dbReference type="PANTHER" id="PTHR19269">
    <property type="entry name" value="TROPOMYOSIN"/>
    <property type="match status" value="1"/>
</dbReference>
<feature type="coiled-coil region" evidence="1">
    <location>
        <begin position="933"/>
        <end position="1055"/>
    </location>
</feature>
<sequence>MCGSGVQLDPITNTIEDSEGTRGTDDPFLFKMTLDPIKNMQALLSESSSDLTAVPESILLSKYACLRGASRALLLHAMDLEKKLAVANAEVDRLRACLQTPPPSSFSIQPSLASVQATPELFTVYNKKAVRPRSSDRHQRPSLRTQVDHDTKHVLQHRPYTTLEEIRESVSSRSTSLNSASSRRASISGPSGARGPSAKGRSSSASPHALNSTVAGIPSIASVTKGPYPAHASVITNLYRQQNRRPSVKSSTIGSGRRAKALTACSPRHLSFVSSPASSVRAKRRLRRTKNENSLESIIWAINGDNKLMKREIAALRERFEGVTSALESFTRASMDQHGSQHSLVAVPGSKPVTMNQLPNLSMSAPIDAANELHSGETVSIDCSTINPILSALHKPASKSYSSTVIASGQHSLVVPPRYATNKDDKDRSLANTLSSSVDMLIECPLDLRAQHGQQEQKEAADPAHPAQPSYLQHIYYTSHQQTLEQQNSELREKNKKLKGMLSELKKSFNQGNISAILEDNDVLVAKVTELERKLFIHEASAARAHLAADPAPSHDTVECALQTDAQLEVADKNVGSIVFTYDQKATQSEPQSLSPQYPTASDVETQSIFTVRELNSAMTKLLVTETDLTKAATELAQEREHSFSLRTQLAEARNNALDYLQEATRNKEELSRVKDEIETLTKENLRLSRELLSMDTALETLQAAPALPLTVSLGTQIEDNLLAKDVTVRSDPTQDLVAENISLMERLRLLGEELLEASSEKEKAVKDAAELQKKYDTLHAYAYSQHATYTQLSEEQLSTVSLQQRILSLEERQRESEEALKKADEIQQAHTALTQELWRLTAENEKLSKDNTKLTDELRDFKRRTSEALKEHLRTTVDLEQHRLLEEEATSLRTALKQLEDSSNKQFQAIYAEKKELEAIIAQMKTLKTDDENILMLNALNLEKRIQSLELENKTNMEENKAIIGRAELTELRLKETTESLQVASEKSRRLQEMCAELQKRCADQDAIIANQQQELQAVQLTLHDEVLGLQARIKEVEEDRERLAGLVQSLKAEQASKQPQLHLLVSPHAANNAPESAGPSLASRSVTSRAVDDAHVKLVLENARLRQELSKSEQQLSALKDQCNDPTSERVAHELAHLQQLIESIHVPSQYKDSPGVYVVHLEKTCEEFSRDLELLQQSYRDIEKRHALACTQLDQMLSHPELRVVVRDINGAHLNGAEQHREINEAYELVIGQLFQTIRDLSSRNPAIISGFSVQDYITATSTVDVLQASLRAKELEVHKLNRIISDLRKANTEILMLAPPNG</sequence>
<feature type="region of interest" description="Disordered" evidence="2">
    <location>
        <begin position="1"/>
        <end position="24"/>
    </location>
</feature>
<feature type="coiled-coil region" evidence="1">
    <location>
        <begin position="1097"/>
        <end position="1124"/>
    </location>
</feature>
<keyword evidence="1" id="KW-0175">Coiled coil</keyword>
<dbReference type="Proteomes" id="UP000002488">
    <property type="component" value="Unassembled WGS sequence"/>
</dbReference>
<feature type="compositionally biased region" description="Low complexity" evidence="2">
    <location>
        <begin position="171"/>
        <end position="200"/>
    </location>
</feature>
<dbReference type="OMA" id="LHAYAYS"/>
<evidence type="ECO:0000313" key="4">
    <source>
        <dbReference type="Proteomes" id="UP000002488"/>
    </source>
</evidence>
<feature type="coiled-coil region" evidence="1">
    <location>
        <begin position="477"/>
        <end position="508"/>
    </location>
</feature>
<name>C6LSC6_GIAIB</name>
<evidence type="ECO:0000256" key="2">
    <source>
        <dbReference type="SAM" id="MobiDB-lite"/>
    </source>
</evidence>
<gene>
    <name evidence="3" type="ORF">GL50581_1663</name>
</gene>
<feature type="compositionally biased region" description="Polar residues" evidence="2">
    <location>
        <begin position="201"/>
        <end position="210"/>
    </location>
</feature>
<evidence type="ECO:0000256" key="1">
    <source>
        <dbReference type="SAM" id="Coils"/>
    </source>
</evidence>
<feature type="region of interest" description="Disordered" evidence="2">
    <location>
        <begin position="127"/>
        <end position="210"/>
    </location>
</feature>